<evidence type="ECO:0000256" key="10">
    <source>
        <dbReference type="HAMAP-Rule" id="MF_00462"/>
    </source>
</evidence>
<accession>A0A9D9DVR3</accession>
<comment type="similarity">
    <text evidence="10">Belongs to the NqrB/RnfD family.</text>
</comment>
<reference evidence="11" key="1">
    <citation type="submission" date="2020-10" db="EMBL/GenBank/DDBJ databases">
        <authorList>
            <person name="Gilroy R."/>
        </authorList>
    </citation>
    <scope>NUCLEOTIDE SEQUENCE</scope>
    <source>
        <strain evidence="11">F6-4510</strain>
    </source>
</reference>
<gene>
    <name evidence="10" type="primary">rnfD</name>
    <name evidence="11" type="ORF">IAC55_00880</name>
</gene>
<dbReference type="GO" id="GO:0055085">
    <property type="term" value="P:transmembrane transport"/>
    <property type="evidence" value="ECO:0007669"/>
    <property type="project" value="InterPro"/>
</dbReference>
<dbReference type="AlphaFoldDB" id="A0A9D9DVR3"/>
<feature type="transmembrane region" description="Helical" evidence="10">
    <location>
        <begin position="94"/>
        <end position="112"/>
    </location>
</feature>
<dbReference type="Pfam" id="PF03116">
    <property type="entry name" value="NQR2_RnfD_RnfE"/>
    <property type="match status" value="1"/>
</dbReference>
<feature type="transmembrane region" description="Helical" evidence="10">
    <location>
        <begin position="124"/>
        <end position="143"/>
    </location>
</feature>
<dbReference type="InterPro" id="IPR004338">
    <property type="entry name" value="NqrB/RnfD"/>
</dbReference>
<dbReference type="GO" id="GO:0005886">
    <property type="term" value="C:plasma membrane"/>
    <property type="evidence" value="ECO:0007669"/>
    <property type="project" value="UniProtKB-SubCell"/>
</dbReference>
<reference evidence="11" key="2">
    <citation type="journal article" date="2021" name="PeerJ">
        <title>Extensive microbial diversity within the chicken gut microbiome revealed by metagenomics and culture.</title>
        <authorList>
            <person name="Gilroy R."/>
            <person name="Ravi A."/>
            <person name="Getino M."/>
            <person name="Pursley I."/>
            <person name="Horton D.L."/>
            <person name="Alikhan N.F."/>
            <person name="Baker D."/>
            <person name="Gharbi K."/>
            <person name="Hall N."/>
            <person name="Watson M."/>
            <person name="Adriaenssens E.M."/>
            <person name="Foster-Nyarko E."/>
            <person name="Jarju S."/>
            <person name="Secka A."/>
            <person name="Antonio M."/>
            <person name="Oren A."/>
            <person name="Chaudhuri R.R."/>
            <person name="La Ragione R."/>
            <person name="Hildebrand F."/>
            <person name="Pallen M.J."/>
        </authorList>
    </citation>
    <scope>NUCLEOTIDE SEQUENCE</scope>
    <source>
        <strain evidence="11">F6-4510</strain>
    </source>
</reference>
<evidence type="ECO:0000256" key="7">
    <source>
        <dbReference type="ARBA" id="ARBA00022982"/>
    </source>
</evidence>
<evidence type="ECO:0000256" key="8">
    <source>
        <dbReference type="ARBA" id="ARBA00022989"/>
    </source>
</evidence>
<dbReference type="PANTHER" id="PTHR30578">
    <property type="entry name" value="ELECTRON TRANSPORT COMPLEX PROTEIN RNFD"/>
    <property type="match status" value="1"/>
</dbReference>
<keyword evidence="10" id="KW-1003">Cell membrane</keyword>
<sequence>MSNFVVSATPHVRSKDSIQGIMRDVIIALTPATVMGIVYFGINALLIVAISIASAVFFEFLYQKLTKQRVTIDDLSAVVTGLLLALNMPSEAPLWMPIVGSAFAIIIAKQLFGGLGQNFINPALAGRAFLLASYPTAMTTWTVDGVTTATPLALLKTGTFEPSSADFISALTGHIGGCIGETCAIALVLGGIYLLVKRVITWRIPVVYIATVLVLTGLIGRNGIRVPHYEILVGGLLLGAFFMATDYTTSPMTAKGQIIMAFGCGLLTTLIRIYGGYPEGVSYSILIMNLCVPLIDRFAKAKIFGAKPKEAKKV</sequence>
<evidence type="ECO:0000256" key="3">
    <source>
        <dbReference type="ARBA" id="ARBA00022630"/>
    </source>
</evidence>
<dbReference type="GO" id="GO:0022900">
    <property type="term" value="P:electron transport chain"/>
    <property type="evidence" value="ECO:0007669"/>
    <property type="project" value="UniProtKB-UniRule"/>
</dbReference>
<comment type="function">
    <text evidence="10">Part of a membrane-bound complex that couples electron transfer with translocation of ions across the membrane.</text>
</comment>
<evidence type="ECO:0000256" key="1">
    <source>
        <dbReference type="ARBA" id="ARBA00022448"/>
    </source>
</evidence>
<keyword evidence="3 10" id="KW-0285">Flavoprotein</keyword>
<feature type="transmembrane region" description="Helical" evidence="10">
    <location>
        <begin position="167"/>
        <end position="195"/>
    </location>
</feature>
<dbReference type="HAMAP" id="MF_00462">
    <property type="entry name" value="RsxD_RnfD"/>
    <property type="match status" value="1"/>
</dbReference>
<protein>
    <recommendedName>
        <fullName evidence="10">Ion-translocating oxidoreductase complex subunit D</fullName>
        <ecNumber evidence="10">7.-.-.-</ecNumber>
    </recommendedName>
    <alternativeName>
        <fullName evidence="10">Rnf electron transport complex subunit D</fullName>
    </alternativeName>
</protein>
<keyword evidence="4 10" id="KW-0288">FMN</keyword>
<keyword evidence="5 10" id="KW-0812">Transmembrane</keyword>
<dbReference type="PANTHER" id="PTHR30578:SF0">
    <property type="entry name" value="ION-TRANSLOCATING OXIDOREDUCTASE COMPLEX SUBUNIT D"/>
    <property type="match status" value="1"/>
</dbReference>
<evidence type="ECO:0000313" key="11">
    <source>
        <dbReference type="EMBL" id="MBO8433860.1"/>
    </source>
</evidence>
<evidence type="ECO:0000256" key="9">
    <source>
        <dbReference type="ARBA" id="ARBA00023136"/>
    </source>
</evidence>
<comment type="subunit">
    <text evidence="10">The complex is composed of six subunits: RnfA, RnfB, RnfC, RnfD, RnfE and RnfG.</text>
</comment>
<feature type="transmembrane region" description="Helical" evidence="10">
    <location>
        <begin position="37"/>
        <end position="58"/>
    </location>
</feature>
<keyword evidence="1 10" id="KW-0813">Transport</keyword>
<evidence type="ECO:0000256" key="4">
    <source>
        <dbReference type="ARBA" id="ARBA00022643"/>
    </source>
</evidence>
<feature type="transmembrane region" description="Helical" evidence="10">
    <location>
        <begin position="226"/>
        <end position="244"/>
    </location>
</feature>
<dbReference type="EMBL" id="JADIMX010000019">
    <property type="protein sequence ID" value="MBO8433860.1"/>
    <property type="molecule type" value="Genomic_DNA"/>
</dbReference>
<evidence type="ECO:0000256" key="2">
    <source>
        <dbReference type="ARBA" id="ARBA00022553"/>
    </source>
</evidence>
<comment type="caution">
    <text evidence="11">The sequence shown here is derived from an EMBL/GenBank/DDBJ whole genome shotgun (WGS) entry which is preliminary data.</text>
</comment>
<feature type="transmembrane region" description="Helical" evidence="10">
    <location>
        <begin position="202"/>
        <end position="220"/>
    </location>
</feature>
<dbReference type="Proteomes" id="UP000823611">
    <property type="component" value="Unassembled WGS sequence"/>
</dbReference>
<keyword evidence="6 10" id="KW-1278">Translocase</keyword>
<comment type="subcellular location">
    <subcellularLocation>
        <location evidence="10">Cell membrane</location>
        <topology evidence="10">Multi-pass membrane protein</topology>
    </subcellularLocation>
</comment>
<comment type="cofactor">
    <cofactor evidence="10">
        <name>FMN</name>
        <dbReference type="ChEBI" id="CHEBI:58210"/>
    </cofactor>
</comment>
<feature type="modified residue" description="FMN phosphoryl threonine" evidence="10">
    <location>
        <position position="150"/>
    </location>
</feature>
<feature type="transmembrane region" description="Helical" evidence="10">
    <location>
        <begin position="256"/>
        <end position="275"/>
    </location>
</feature>
<keyword evidence="2 10" id="KW-0597">Phosphoprotein</keyword>
<keyword evidence="9 10" id="KW-0472">Membrane</keyword>
<evidence type="ECO:0000256" key="6">
    <source>
        <dbReference type="ARBA" id="ARBA00022967"/>
    </source>
</evidence>
<dbReference type="InterPro" id="IPR011303">
    <property type="entry name" value="RnfD_bac"/>
</dbReference>
<keyword evidence="8 10" id="KW-1133">Transmembrane helix</keyword>
<organism evidence="11 12">
    <name type="scientific">Candidatus Fimicola merdigallinarum</name>
    <dbReference type="NCBI Taxonomy" id="2840819"/>
    <lineage>
        <taxon>Bacteria</taxon>
        <taxon>Bacillati</taxon>
        <taxon>Bacillota</taxon>
        <taxon>Clostridia</taxon>
        <taxon>Lachnospirales</taxon>
        <taxon>Lachnospiraceae</taxon>
        <taxon>Lachnospiraceae incertae sedis</taxon>
        <taxon>Candidatus Fimicola</taxon>
    </lineage>
</organism>
<proteinExistence type="inferred from homology"/>
<dbReference type="EC" id="7.-.-.-" evidence="10"/>
<name>A0A9D9DVR3_9FIRM</name>
<evidence type="ECO:0000313" key="12">
    <source>
        <dbReference type="Proteomes" id="UP000823611"/>
    </source>
</evidence>
<keyword evidence="7 10" id="KW-0249">Electron transport</keyword>
<evidence type="ECO:0000256" key="5">
    <source>
        <dbReference type="ARBA" id="ARBA00022692"/>
    </source>
</evidence>